<gene>
    <name evidence="1" type="ORF">Lalb_Chr15g0088141</name>
</gene>
<keyword evidence="2" id="KW-1185">Reference proteome</keyword>
<dbReference type="EMBL" id="WOCE01000015">
    <property type="protein sequence ID" value="KAE9599118.1"/>
    <property type="molecule type" value="Genomic_DNA"/>
</dbReference>
<organism evidence="1 2">
    <name type="scientific">Lupinus albus</name>
    <name type="common">White lupine</name>
    <name type="synonym">Lupinus termis</name>
    <dbReference type="NCBI Taxonomy" id="3870"/>
    <lineage>
        <taxon>Eukaryota</taxon>
        <taxon>Viridiplantae</taxon>
        <taxon>Streptophyta</taxon>
        <taxon>Embryophyta</taxon>
        <taxon>Tracheophyta</taxon>
        <taxon>Spermatophyta</taxon>
        <taxon>Magnoliopsida</taxon>
        <taxon>eudicotyledons</taxon>
        <taxon>Gunneridae</taxon>
        <taxon>Pentapetalae</taxon>
        <taxon>rosids</taxon>
        <taxon>fabids</taxon>
        <taxon>Fabales</taxon>
        <taxon>Fabaceae</taxon>
        <taxon>Papilionoideae</taxon>
        <taxon>50 kb inversion clade</taxon>
        <taxon>genistoids sensu lato</taxon>
        <taxon>core genistoids</taxon>
        <taxon>Genisteae</taxon>
        <taxon>Lupinus</taxon>
    </lineage>
</organism>
<protein>
    <submittedName>
        <fullName evidence="1">Uncharacterized protein</fullName>
    </submittedName>
</protein>
<name>A0A6A5PED4_LUPAL</name>
<reference evidence="2" key="1">
    <citation type="journal article" date="2020" name="Nat. Commun.">
        <title>Genome sequence of the cluster root forming white lupin.</title>
        <authorList>
            <person name="Hufnagel B."/>
            <person name="Marques A."/>
            <person name="Soriano A."/>
            <person name="Marques L."/>
            <person name="Divol F."/>
            <person name="Doumas P."/>
            <person name="Sallet E."/>
            <person name="Mancinotti D."/>
            <person name="Carrere S."/>
            <person name="Marande W."/>
            <person name="Arribat S."/>
            <person name="Keller J."/>
            <person name="Huneau C."/>
            <person name="Blein T."/>
            <person name="Aime D."/>
            <person name="Laguerre M."/>
            <person name="Taylor J."/>
            <person name="Schubert V."/>
            <person name="Nelson M."/>
            <person name="Geu-Flores F."/>
            <person name="Crespi M."/>
            <person name="Gallardo-Guerrero K."/>
            <person name="Delaux P.-M."/>
            <person name="Salse J."/>
            <person name="Berges H."/>
            <person name="Guyot R."/>
            <person name="Gouzy J."/>
            <person name="Peret B."/>
        </authorList>
    </citation>
    <scope>NUCLEOTIDE SEQUENCE [LARGE SCALE GENOMIC DNA]</scope>
    <source>
        <strain evidence="2">cv. Amiga</strain>
    </source>
</reference>
<evidence type="ECO:0000313" key="1">
    <source>
        <dbReference type="EMBL" id="KAE9599118.1"/>
    </source>
</evidence>
<comment type="caution">
    <text evidence="1">The sequence shown here is derived from an EMBL/GenBank/DDBJ whole genome shotgun (WGS) entry which is preliminary data.</text>
</comment>
<accession>A0A6A5PED4</accession>
<dbReference type="OrthoDB" id="1932977at2759"/>
<dbReference type="AlphaFoldDB" id="A0A6A5PED4"/>
<sequence>MGNCISHSHQNIDGRGIEIDRREIMEIDGSYIVISRKVHNGEVYNIEPPFLRKSVKTTSDNRNMKRRNLKIVVTMEQLKLMLNGSNKFKIKTRVAHVSKKWLPSLPTIHEVQNS</sequence>
<proteinExistence type="predicted"/>
<evidence type="ECO:0000313" key="2">
    <source>
        <dbReference type="Proteomes" id="UP000447434"/>
    </source>
</evidence>
<dbReference type="Proteomes" id="UP000447434">
    <property type="component" value="Chromosome 15"/>
</dbReference>